<dbReference type="Proteomes" id="UP001054945">
    <property type="component" value="Unassembled WGS sequence"/>
</dbReference>
<keyword evidence="2" id="KW-1185">Reference proteome</keyword>
<evidence type="ECO:0000313" key="1">
    <source>
        <dbReference type="EMBL" id="GIX79814.1"/>
    </source>
</evidence>
<dbReference type="EMBL" id="BPLR01020538">
    <property type="protein sequence ID" value="GIX79814.1"/>
    <property type="molecule type" value="Genomic_DNA"/>
</dbReference>
<evidence type="ECO:0000313" key="2">
    <source>
        <dbReference type="Proteomes" id="UP001054945"/>
    </source>
</evidence>
<sequence>MKYLKNKEKRIYPNAVHPVTVAAFGTLVPNSHSPAWREIPLWDVCHGYNNKKQLLILVLCRLFILNIEMSNKLPSSPQV</sequence>
<accession>A0AAV4N8P3</accession>
<reference evidence="1 2" key="1">
    <citation type="submission" date="2021-06" db="EMBL/GenBank/DDBJ databases">
        <title>Caerostris extrusa draft genome.</title>
        <authorList>
            <person name="Kono N."/>
            <person name="Arakawa K."/>
        </authorList>
    </citation>
    <scope>NUCLEOTIDE SEQUENCE [LARGE SCALE GENOMIC DNA]</scope>
</reference>
<dbReference type="AlphaFoldDB" id="A0AAV4N8P3"/>
<protein>
    <submittedName>
        <fullName evidence="1">Uncharacterized protein</fullName>
    </submittedName>
</protein>
<organism evidence="1 2">
    <name type="scientific">Caerostris extrusa</name>
    <name type="common">Bark spider</name>
    <name type="synonym">Caerostris bankana</name>
    <dbReference type="NCBI Taxonomy" id="172846"/>
    <lineage>
        <taxon>Eukaryota</taxon>
        <taxon>Metazoa</taxon>
        <taxon>Ecdysozoa</taxon>
        <taxon>Arthropoda</taxon>
        <taxon>Chelicerata</taxon>
        <taxon>Arachnida</taxon>
        <taxon>Araneae</taxon>
        <taxon>Araneomorphae</taxon>
        <taxon>Entelegynae</taxon>
        <taxon>Araneoidea</taxon>
        <taxon>Araneidae</taxon>
        <taxon>Caerostris</taxon>
    </lineage>
</organism>
<name>A0AAV4N8P3_CAEEX</name>
<comment type="caution">
    <text evidence="1">The sequence shown here is derived from an EMBL/GenBank/DDBJ whole genome shotgun (WGS) entry which is preliminary data.</text>
</comment>
<proteinExistence type="predicted"/>
<gene>
    <name evidence="1" type="ORF">CEXT_119421</name>
</gene>